<dbReference type="Pfam" id="PF07859">
    <property type="entry name" value="Abhydrolase_3"/>
    <property type="match status" value="1"/>
</dbReference>
<sequence>MADHDLDAPPTTTKDRDGLLVAQSATFTNMFEWPDADYKAKEDATFARMKSPIPAPDDHFGWRSWEQEKMRDGPKPVLAKRYRTAVKVNRTNVSVTYDGDNTYRILVHNPEPYPGEATSLRPAVLWFHGGGWAHGSPEMDAQRADYVASEIRGVVFNVDYRLIPEIAWPKNHNDVYHSIGWAIDNAKDYNIDPSRLAMWGQSAGAHLAAGAALRDAVEHKPSRLRHVNLTVPVTHDIRNEPYPLNQNAEAEMAKIPEVLFRQFLNVLRDMTGSDEPSTDPYFSPLRSEIPSHHPSTYISVGGLDRLRDRGIAYALHLRQHGVDTQLEIVPGVPHAYTGENDTYAAKQYWRDQVKVLNMALRFDWEH</sequence>
<dbReference type="OrthoDB" id="408631at2759"/>
<evidence type="ECO:0000256" key="1">
    <source>
        <dbReference type="ARBA" id="ARBA00022801"/>
    </source>
</evidence>
<evidence type="ECO:0000313" key="3">
    <source>
        <dbReference type="EMBL" id="KZO91192.1"/>
    </source>
</evidence>
<accession>A0A167H3H5</accession>
<feature type="domain" description="Alpha/beta hydrolase fold-3" evidence="2">
    <location>
        <begin position="124"/>
        <end position="336"/>
    </location>
</feature>
<evidence type="ECO:0000313" key="4">
    <source>
        <dbReference type="Proteomes" id="UP000076738"/>
    </source>
</evidence>
<dbReference type="AlphaFoldDB" id="A0A167H3H5"/>
<dbReference type="EMBL" id="KV417327">
    <property type="protein sequence ID" value="KZO91192.1"/>
    <property type="molecule type" value="Genomic_DNA"/>
</dbReference>
<dbReference type="InterPro" id="IPR029058">
    <property type="entry name" value="AB_hydrolase_fold"/>
</dbReference>
<organism evidence="3 4">
    <name type="scientific">Calocera viscosa (strain TUFC12733)</name>
    <dbReference type="NCBI Taxonomy" id="1330018"/>
    <lineage>
        <taxon>Eukaryota</taxon>
        <taxon>Fungi</taxon>
        <taxon>Dikarya</taxon>
        <taxon>Basidiomycota</taxon>
        <taxon>Agaricomycotina</taxon>
        <taxon>Dacrymycetes</taxon>
        <taxon>Dacrymycetales</taxon>
        <taxon>Dacrymycetaceae</taxon>
        <taxon>Calocera</taxon>
    </lineage>
</organism>
<dbReference type="GO" id="GO:0016787">
    <property type="term" value="F:hydrolase activity"/>
    <property type="evidence" value="ECO:0007669"/>
    <property type="project" value="UniProtKB-KW"/>
</dbReference>
<dbReference type="SUPFAM" id="SSF53474">
    <property type="entry name" value="alpha/beta-Hydrolases"/>
    <property type="match status" value="1"/>
</dbReference>
<name>A0A167H3H5_CALVF</name>
<reference evidence="3 4" key="1">
    <citation type="journal article" date="2016" name="Mol. Biol. Evol.">
        <title>Comparative Genomics of Early-Diverging Mushroom-Forming Fungi Provides Insights into the Origins of Lignocellulose Decay Capabilities.</title>
        <authorList>
            <person name="Nagy L.G."/>
            <person name="Riley R."/>
            <person name="Tritt A."/>
            <person name="Adam C."/>
            <person name="Daum C."/>
            <person name="Floudas D."/>
            <person name="Sun H."/>
            <person name="Yadav J.S."/>
            <person name="Pangilinan J."/>
            <person name="Larsson K.H."/>
            <person name="Matsuura K."/>
            <person name="Barry K."/>
            <person name="Labutti K."/>
            <person name="Kuo R."/>
            <person name="Ohm R.A."/>
            <person name="Bhattacharya S.S."/>
            <person name="Shirouzu T."/>
            <person name="Yoshinaga Y."/>
            <person name="Martin F.M."/>
            <person name="Grigoriev I.V."/>
            <person name="Hibbett D.S."/>
        </authorList>
    </citation>
    <scope>NUCLEOTIDE SEQUENCE [LARGE SCALE GENOMIC DNA]</scope>
    <source>
        <strain evidence="3 4">TUFC12733</strain>
    </source>
</reference>
<keyword evidence="4" id="KW-1185">Reference proteome</keyword>
<dbReference type="InterPro" id="IPR050300">
    <property type="entry name" value="GDXG_lipolytic_enzyme"/>
</dbReference>
<protein>
    <submittedName>
        <fullName evidence="3">Alpha/beta-hydrolase</fullName>
    </submittedName>
</protein>
<dbReference type="Proteomes" id="UP000076738">
    <property type="component" value="Unassembled WGS sequence"/>
</dbReference>
<keyword evidence="1 3" id="KW-0378">Hydrolase</keyword>
<dbReference type="STRING" id="1330018.A0A167H3H5"/>
<proteinExistence type="predicted"/>
<dbReference type="Gene3D" id="3.40.50.1820">
    <property type="entry name" value="alpha/beta hydrolase"/>
    <property type="match status" value="1"/>
</dbReference>
<evidence type="ECO:0000259" key="2">
    <source>
        <dbReference type="Pfam" id="PF07859"/>
    </source>
</evidence>
<gene>
    <name evidence="3" type="ORF">CALVIDRAFT_365732</name>
</gene>
<dbReference type="PANTHER" id="PTHR48081">
    <property type="entry name" value="AB HYDROLASE SUPERFAMILY PROTEIN C4A8.06C"/>
    <property type="match status" value="1"/>
</dbReference>
<dbReference type="InterPro" id="IPR013094">
    <property type="entry name" value="AB_hydrolase_3"/>
</dbReference>